<feature type="domain" description="Peptidase S1" evidence="6">
    <location>
        <begin position="28"/>
        <end position="253"/>
    </location>
</feature>
<dbReference type="PROSITE" id="PS00135">
    <property type="entry name" value="TRYPSIN_SER"/>
    <property type="match status" value="1"/>
</dbReference>
<gene>
    <name evidence="7" type="ORF">PDIGIT_LOCUS14334</name>
</gene>
<dbReference type="InterPro" id="IPR001254">
    <property type="entry name" value="Trypsin_dom"/>
</dbReference>
<dbReference type="GO" id="GO:0051604">
    <property type="term" value="P:protein maturation"/>
    <property type="evidence" value="ECO:0007669"/>
    <property type="project" value="UniProtKB-ARBA"/>
</dbReference>
<dbReference type="OrthoDB" id="6380398at2759"/>
<feature type="signal peptide" evidence="5">
    <location>
        <begin position="1"/>
        <end position="15"/>
    </location>
</feature>
<dbReference type="GO" id="GO:0006508">
    <property type="term" value="P:proteolysis"/>
    <property type="evidence" value="ECO:0007669"/>
    <property type="project" value="UniProtKB-KW"/>
</dbReference>
<evidence type="ECO:0000259" key="6">
    <source>
        <dbReference type="PROSITE" id="PS50240"/>
    </source>
</evidence>
<keyword evidence="8" id="KW-1185">Reference proteome</keyword>
<dbReference type="AlphaFoldDB" id="A0A9W4UUE5"/>
<dbReference type="PRINTS" id="PR00722">
    <property type="entry name" value="CHYMOTRYPSIN"/>
</dbReference>
<comment type="caution">
    <text evidence="7">The sequence shown here is derived from an EMBL/GenBank/DDBJ whole genome shotgun (WGS) entry which is preliminary data.</text>
</comment>
<keyword evidence="4" id="KW-0720">Serine protease</keyword>
<keyword evidence="4" id="KW-0645">Protease</keyword>
<dbReference type="InterPro" id="IPR001314">
    <property type="entry name" value="Peptidase_S1A"/>
</dbReference>
<dbReference type="CDD" id="cd00190">
    <property type="entry name" value="Tryp_SPc"/>
    <property type="match status" value="1"/>
</dbReference>
<dbReference type="InterPro" id="IPR009003">
    <property type="entry name" value="Peptidase_S1_PA"/>
</dbReference>
<keyword evidence="3" id="KW-1015">Disulfide bond</keyword>
<evidence type="ECO:0000256" key="1">
    <source>
        <dbReference type="ARBA" id="ARBA00004613"/>
    </source>
</evidence>
<feature type="chain" id="PRO_5040971222" description="Peptidase S1 domain-containing protein" evidence="5">
    <location>
        <begin position="16"/>
        <end position="253"/>
    </location>
</feature>
<dbReference type="InterPro" id="IPR018114">
    <property type="entry name" value="TRYPSIN_HIS"/>
</dbReference>
<dbReference type="EMBL" id="CAOQHR010000011">
    <property type="protein sequence ID" value="CAI6341141.1"/>
    <property type="molecule type" value="Genomic_DNA"/>
</dbReference>
<organism evidence="7 8">
    <name type="scientific">Periconia digitata</name>
    <dbReference type="NCBI Taxonomy" id="1303443"/>
    <lineage>
        <taxon>Eukaryota</taxon>
        <taxon>Fungi</taxon>
        <taxon>Dikarya</taxon>
        <taxon>Ascomycota</taxon>
        <taxon>Pezizomycotina</taxon>
        <taxon>Dothideomycetes</taxon>
        <taxon>Pleosporomycetidae</taxon>
        <taxon>Pleosporales</taxon>
        <taxon>Massarineae</taxon>
        <taxon>Periconiaceae</taxon>
        <taxon>Periconia</taxon>
    </lineage>
</organism>
<keyword evidence="4" id="KW-0378">Hydrolase</keyword>
<sequence>MKSFFALALPALALAAPVPQEDEMSVQIVGGVPAVAGDAPFIVAISRSGNAHCGGSLIDSTTVVTAAHCTQPYAVNTLTIRAGSLQRTSGGVTSNVASKRVHPNYNANTYENDIAVIKLSTPIPESDTIKYAKLAASGSDPAAGTTLTVAGWGSTRSGGSATTELRKVDVPVVARATCDSNYQPEGLSVTSDMFCAAPSGGGKDSCQGDSGGPIFDSSKTLVGTVSWGIGCAQAGYPGVYARVGAQIPFITGS</sequence>
<dbReference type="PANTHER" id="PTHR24252:SF7">
    <property type="entry name" value="HYALIN"/>
    <property type="match status" value="1"/>
</dbReference>
<dbReference type="GO" id="GO:0005576">
    <property type="term" value="C:extracellular region"/>
    <property type="evidence" value="ECO:0007669"/>
    <property type="project" value="UniProtKB-SubCell"/>
</dbReference>
<dbReference type="Gene3D" id="2.40.10.10">
    <property type="entry name" value="Trypsin-like serine proteases"/>
    <property type="match status" value="2"/>
</dbReference>
<keyword evidence="2" id="KW-0964">Secreted</keyword>
<accession>A0A9W4UUE5</accession>
<evidence type="ECO:0000256" key="4">
    <source>
        <dbReference type="RuleBase" id="RU363034"/>
    </source>
</evidence>
<evidence type="ECO:0000313" key="7">
    <source>
        <dbReference type="EMBL" id="CAI6341141.1"/>
    </source>
</evidence>
<name>A0A9W4UUE5_9PLEO</name>
<dbReference type="PROSITE" id="PS00134">
    <property type="entry name" value="TRYPSIN_HIS"/>
    <property type="match status" value="1"/>
</dbReference>
<keyword evidence="5" id="KW-0732">Signal</keyword>
<dbReference type="InterPro" id="IPR043504">
    <property type="entry name" value="Peptidase_S1_PA_chymotrypsin"/>
</dbReference>
<dbReference type="SUPFAM" id="SSF50494">
    <property type="entry name" value="Trypsin-like serine proteases"/>
    <property type="match status" value="1"/>
</dbReference>
<evidence type="ECO:0000256" key="3">
    <source>
        <dbReference type="ARBA" id="ARBA00023157"/>
    </source>
</evidence>
<protein>
    <recommendedName>
        <fullName evidence="6">Peptidase S1 domain-containing protein</fullName>
    </recommendedName>
</protein>
<dbReference type="PROSITE" id="PS50240">
    <property type="entry name" value="TRYPSIN_DOM"/>
    <property type="match status" value="1"/>
</dbReference>
<reference evidence="7" key="1">
    <citation type="submission" date="2023-01" db="EMBL/GenBank/DDBJ databases">
        <authorList>
            <person name="Van Ghelder C."/>
            <person name="Rancurel C."/>
        </authorList>
    </citation>
    <scope>NUCLEOTIDE SEQUENCE</scope>
    <source>
        <strain evidence="7">CNCM I-4278</strain>
    </source>
</reference>
<evidence type="ECO:0000313" key="8">
    <source>
        <dbReference type="Proteomes" id="UP001152607"/>
    </source>
</evidence>
<comment type="subcellular location">
    <subcellularLocation>
        <location evidence="1">Secreted</location>
    </subcellularLocation>
</comment>
<proteinExistence type="predicted"/>
<dbReference type="InterPro" id="IPR033116">
    <property type="entry name" value="TRYPSIN_SER"/>
</dbReference>
<dbReference type="PANTHER" id="PTHR24252">
    <property type="entry name" value="ACROSIN-RELATED"/>
    <property type="match status" value="1"/>
</dbReference>
<dbReference type="GO" id="GO:0004252">
    <property type="term" value="F:serine-type endopeptidase activity"/>
    <property type="evidence" value="ECO:0007669"/>
    <property type="project" value="InterPro"/>
</dbReference>
<evidence type="ECO:0000256" key="5">
    <source>
        <dbReference type="SAM" id="SignalP"/>
    </source>
</evidence>
<dbReference type="SMART" id="SM00020">
    <property type="entry name" value="Tryp_SPc"/>
    <property type="match status" value="1"/>
</dbReference>
<evidence type="ECO:0000256" key="2">
    <source>
        <dbReference type="ARBA" id="ARBA00022525"/>
    </source>
</evidence>
<dbReference type="Pfam" id="PF00089">
    <property type="entry name" value="Trypsin"/>
    <property type="match status" value="1"/>
</dbReference>
<dbReference type="Proteomes" id="UP001152607">
    <property type="component" value="Unassembled WGS sequence"/>
</dbReference>
<dbReference type="FunFam" id="2.40.10.10:FF:000047">
    <property type="entry name" value="Trypsin eta"/>
    <property type="match status" value="1"/>
</dbReference>